<protein>
    <submittedName>
        <fullName evidence="5">4-aminobutyrate aminotransferase</fullName>
    </submittedName>
</protein>
<dbReference type="InterPro" id="IPR011009">
    <property type="entry name" value="Kinase-like_dom_sf"/>
</dbReference>
<dbReference type="SUPFAM" id="SSF56112">
    <property type="entry name" value="Protein kinase-like (PK-like)"/>
    <property type="match status" value="1"/>
</dbReference>
<keyword evidence="3" id="KW-0663">Pyridoxal phosphate</keyword>
<comment type="similarity">
    <text evidence="2">Belongs to the class-III pyridoxal-phosphate-dependent aminotransferase family.</text>
</comment>
<evidence type="ECO:0000259" key="4">
    <source>
        <dbReference type="Pfam" id="PF01636"/>
    </source>
</evidence>
<dbReference type="CDD" id="cd00610">
    <property type="entry name" value="OAT_like"/>
    <property type="match status" value="1"/>
</dbReference>
<comment type="cofactor">
    <cofactor evidence="1">
        <name>pyridoxal 5'-phosphate</name>
        <dbReference type="ChEBI" id="CHEBI:597326"/>
    </cofactor>
</comment>
<dbReference type="Gene3D" id="3.40.640.10">
    <property type="entry name" value="Type I PLP-dependent aspartate aminotransferase-like (Major domain)"/>
    <property type="match status" value="1"/>
</dbReference>
<evidence type="ECO:0000256" key="2">
    <source>
        <dbReference type="ARBA" id="ARBA00008954"/>
    </source>
</evidence>
<dbReference type="Proteomes" id="UP000198924">
    <property type="component" value="Unassembled WGS sequence"/>
</dbReference>
<dbReference type="InterPro" id="IPR005814">
    <property type="entry name" value="Aminotrans_3"/>
</dbReference>
<dbReference type="Gene3D" id="3.90.1150.10">
    <property type="entry name" value="Aspartate Aminotransferase, domain 1"/>
    <property type="match status" value="1"/>
</dbReference>
<dbReference type="STRING" id="45496.SAMN04488079_10298"/>
<dbReference type="SUPFAM" id="SSF53383">
    <property type="entry name" value="PLP-dependent transferases"/>
    <property type="match status" value="1"/>
</dbReference>
<dbReference type="AlphaFoldDB" id="A0A1I3USI2"/>
<dbReference type="OrthoDB" id="9801052at2"/>
<dbReference type="InterPro" id="IPR002575">
    <property type="entry name" value="Aminoglycoside_PTrfase"/>
</dbReference>
<dbReference type="PANTHER" id="PTHR45688:SF13">
    <property type="entry name" value="ALANINE--GLYOXYLATE AMINOTRANSFERASE 2-LIKE"/>
    <property type="match status" value="1"/>
</dbReference>
<evidence type="ECO:0000313" key="6">
    <source>
        <dbReference type="Proteomes" id="UP000198924"/>
    </source>
</evidence>
<proteinExistence type="inferred from homology"/>
<dbReference type="GO" id="GO:0030170">
    <property type="term" value="F:pyridoxal phosphate binding"/>
    <property type="evidence" value="ECO:0007669"/>
    <property type="project" value="InterPro"/>
</dbReference>
<sequence>MAGLYNSLFVQGLTRGVKGLLPQWGVSEDATISLLTVSENATFLIKDKQRDNQFIIRVHRPDYHSKNEILSELMWIQSLRQQQVLNTPEPLAMQDGSLVAEFDDDGTARYVVAFEFLPGEQPSEDESLVEGFELLGATSAKLHLHAKEWTLPETFERKKWNFDSAFGHQSLWGDWREALGLDEQGKNLLERLCEVLDAKLAEYGEGTDHFGLVHADLRLANLLADGHELGVIDFDDCGFSWFMYDFASAVSFLELSPLLPELERAWVRGYKSVAPLSAEDEAMISTFVMFRRLLLTAWVASHPETETAAEAGFDKYTAGTIELAQRYLDEHEEQEKLPLNEKRILDMNAFEAKSGKYEKNVERRLDNLGAASVLFYQSPIEMVSAQGAWMVATDGKRYLDFYNNVACLGHCHPRVVAAVSKQIATLNVHTRYLVSVVDDYLESLKATLPESVSNVVMTCSGSEANDLAMRLAEHASGGTGFIVTEDAYHGNTSLVTTVSPSILKQGSLPDNVVAIPAPSSSVYGEDIGGGFAAKVTEAIETLEQRGIKVAALLVDTIFSSDGIFSEPRGFLKQAVQVVRNAGGVFIADEVQPGFARMGDTFWGFDFHGLTPDIVTMGKPMGNGFPMAAVATRPDYLESFCADVGYFNTFGGNPVAAAAGQAVLDTIQQDNLQENARKMGAYLKQQLQFMAKQSSFIADVRGQGLFLGIDIGERDNKHIPDPGKTRQIINGLKHAGVLIGAAGKYGATLKLRPVLTLTRYEADFFLDALSKHV</sequence>
<reference evidence="6" key="1">
    <citation type="submission" date="2016-10" db="EMBL/GenBank/DDBJ databases">
        <authorList>
            <person name="Varghese N."/>
            <person name="Submissions S."/>
        </authorList>
    </citation>
    <scope>NUCLEOTIDE SEQUENCE [LARGE SCALE GENOMIC DNA]</scope>
    <source>
        <strain evidence="6">DSM 11578</strain>
    </source>
</reference>
<dbReference type="Gene3D" id="3.90.1200.10">
    <property type="match status" value="1"/>
</dbReference>
<dbReference type="Pfam" id="PF00202">
    <property type="entry name" value="Aminotran_3"/>
    <property type="match status" value="1"/>
</dbReference>
<keyword evidence="5" id="KW-0808">Transferase</keyword>
<dbReference type="GO" id="GO:0008483">
    <property type="term" value="F:transaminase activity"/>
    <property type="evidence" value="ECO:0007669"/>
    <property type="project" value="UniProtKB-KW"/>
</dbReference>
<feature type="domain" description="Aminoglycoside phosphotransferase" evidence="4">
    <location>
        <begin position="39"/>
        <end position="275"/>
    </location>
</feature>
<keyword evidence="6" id="KW-1185">Reference proteome</keyword>
<organism evidence="5 6">
    <name type="scientific">Methylophaga sulfidovorans</name>
    <dbReference type="NCBI Taxonomy" id="45496"/>
    <lineage>
        <taxon>Bacteria</taxon>
        <taxon>Pseudomonadati</taxon>
        <taxon>Pseudomonadota</taxon>
        <taxon>Gammaproteobacteria</taxon>
        <taxon>Thiotrichales</taxon>
        <taxon>Piscirickettsiaceae</taxon>
        <taxon>Methylophaga</taxon>
    </lineage>
</organism>
<gene>
    <name evidence="5" type="ORF">SAMN04488079_10298</name>
</gene>
<dbReference type="InterPro" id="IPR015424">
    <property type="entry name" value="PyrdxlP-dep_Trfase"/>
</dbReference>
<keyword evidence="5" id="KW-0032">Aminotransferase</keyword>
<dbReference type="RefSeq" id="WP_091711490.1">
    <property type="nucleotide sequence ID" value="NZ_FOSH01000002.1"/>
</dbReference>
<dbReference type="PANTHER" id="PTHR45688">
    <property type="match status" value="1"/>
</dbReference>
<dbReference type="InterPro" id="IPR049704">
    <property type="entry name" value="Aminotrans_3_PPA_site"/>
</dbReference>
<accession>A0A1I3USI2</accession>
<dbReference type="PROSITE" id="PS00600">
    <property type="entry name" value="AA_TRANSFER_CLASS_3"/>
    <property type="match status" value="1"/>
</dbReference>
<dbReference type="EMBL" id="FOSH01000002">
    <property type="protein sequence ID" value="SFJ86188.1"/>
    <property type="molecule type" value="Genomic_DNA"/>
</dbReference>
<evidence type="ECO:0000256" key="1">
    <source>
        <dbReference type="ARBA" id="ARBA00001933"/>
    </source>
</evidence>
<dbReference type="InterPro" id="IPR015422">
    <property type="entry name" value="PyrdxlP-dep_Trfase_small"/>
</dbReference>
<evidence type="ECO:0000313" key="5">
    <source>
        <dbReference type="EMBL" id="SFJ86188.1"/>
    </source>
</evidence>
<evidence type="ECO:0000256" key="3">
    <source>
        <dbReference type="ARBA" id="ARBA00022898"/>
    </source>
</evidence>
<dbReference type="InterPro" id="IPR015421">
    <property type="entry name" value="PyrdxlP-dep_Trfase_major"/>
</dbReference>
<name>A0A1I3USI2_9GAMM</name>
<dbReference type="Pfam" id="PF01636">
    <property type="entry name" value="APH"/>
    <property type="match status" value="1"/>
</dbReference>